<evidence type="ECO:0000256" key="1">
    <source>
        <dbReference type="SAM" id="Phobius"/>
    </source>
</evidence>
<gene>
    <name evidence="2" type="ORF">B7H23_03385</name>
</gene>
<keyword evidence="1" id="KW-1133">Transmembrane helix</keyword>
<accession>A0A231V1E2</accession>
<organism evidence="2 3">
    <name type="scientific">Notoacmeibacter marinus</name>
    <dbReference type="NCBI Taxonomy" id="1876515"/>
    <lineage>
        <taxon>Bacteria</taxon>
        <taxon>Pseudomonadati</taxon>
        <taxon>Pseudomonadota</taxon>
        <taxon>Alphaproteobacteria</taxon>
        <taxon>Hyphomicrobiales</taxon>
        <taxon>Notoacmeibacteraceae</taxon>
        <taxon>Notoacmeibacter</taxon>
    </lineage>
</organism>
<dbReference type="AlphaFoldDB" id="A0A231V1E2"/>
<keyword evidence="1" id="KW-0812">Transmembrane</keyword>
<dbReference type="EMBL" id="NBYO01000001">
    <property type="protein sequence ID" value="OXT01992.1"/>
    <property type="molecule type" value="Genomic_DNA"/>
</dbReference>
<feature type="transmembrane region" description="Helical" evidence="1">
    <location>
        <begin position="21"/>
        <end position="41"/>
    </location>
</feature>
<reference evidence="3" key="1">
    <citation type="journal article" date="2017" name="Int. J. Syst. Evol. Microbiol.">
        <title>Notoacmeibacter marinus gen. nov., sp. nov., isolated from the gut of a limpet and proposal of Notoacmeibacteraceae fam. nov. in the order Rhizobiales of the class Alphaproteobacteria.</title>
        <authorList>
            <person name="Huang Z."/>
            <person name="Guo F."/>
            <person name="Lai Q."/>
        </authorList>
    </citation>
    <scope>NUCLEOTIDE SEQUENCE [LARGE SCALE GENOMIC DNA]</scope>
    <source>
        <strain evidence="3">XMTR2A4</strain>
    </source>
</reference>
<proteinExistence type="predicted"/>
<dbReference type="Proteomes" id="UP000215405">
    <property type="component" value="Unassembled WGS sequence"/>
</dbReference>
<evidence type="ECO:0000313" key="3">
    <source>
        <dbReference type="Proteomes" id="UP000215405"/>
    </source>
</evidence>
<keyword evidence="3" id="KW-1185">Reference proteome</keyword>
<comment type="caution">
    <text evidence="2">The sequence shown here is derived from an EMBL/GenBank/DDBJ whole genome shotgun (WGS) entry which is preliminary data.</text>
</comment>
<evidence type="ECO:0000313" key="2">
    <source>
        <dbReference type="EMBL" id="OXT01992.1"/>
    </source>
</evidence>
<protein>
    <submittedName>
        <fullName evidence="2">Uncharacterized protein</fullName>
    </submittedName>
</protein>
<name>A0A231V1E2_9HYPH</name>
<feature type="transmembrane region" description="Helical" evidence="1">
    <location>
        <begin position="67"/>
        <end position="87"/>
    </location>
</feature>
<keyword evidence="1" id="KW-0472">Membrane</keyword>
<sequence>MQPKAEIDEAGDDREQRFEEFLLLFVGAVPIVEMGGIAIPVDGQRRRGSGLNGLFRGWAGLARSFRWFLWGCGLHINSLSYALSLSFSGANKKRTS</sequence>